<gene>
    <name evidence="4" type="ORF">LY90DRAFT_435901</name>
</gene>
<keyword evidence="2 3" id="KW-0040">ANK repeat</keyword>
<feature type="repeat" description="ANK" evidence="3">
    <location>
        <begin position="54"/>
        <end position="87"/>
    </location>
</feature>
<feature type="repeat" description="ANK" evidence="3">
    <location>
        <begin position="88"/>
        <end position="120"/>
    </location>
</feature>
<dbReference type="InterPro" id="IPR002110">
    <property type="entry name" value="Ankyrin_rpt"/>
</dbReference>
<proteinExistence type="predicted"/>
<feature type="repeat" description="ANK" evidence="3">
    <location>
        <begin position="21"/>
        <end position="53"/>
    </location>
</feature>
<dbReference type="SMART" id="SM00248">
    <property type="entry name" value="ANK"/>
    <property type="match status" value="3"/>
</dbReference>
<evidence type="ECO:0000256" key="2">
    <source>
        <dbReference type="ARBA" id="ARBA00023043"/>
    </source>
</evidence>
<evidence type="ECO:0000256" key="1">
    <source>
        <dbReference type="ARBA" id="ARBA00022737"/>
    </source>
</evidence>
<sequence length="126" mass="14461">MNSRSSHKKWIQREINRVNEKNETALMYACLRGNYDIVKCLVDHQADVRIKSKYNGTALNYAVQGSNDKIVEFLLLEAGAKIDEKDYQGYTGLLWACENENHEMIRFLIGKGANIHICNDYGYNAL</sequence>
<dbReference type="AlphaFoldDB" id="A0A1Y2A5E4"/>
<accession>A0A1Y2A5E4</accession>
<keyword evidence="5" id="KW-1185">Reference proteome</keyword>
<dbReference type="STRING" id="1754190.A0A1Y2A5E4"/>
<dbReference type="Proteomes" id="UP000193920">
    <property type="component" value="Unassembled WGS sequence"/>
</dbReference>
<protein>
    <submittedName>
        <fullName evidence="4">Ankyrin</fullName>
    </submittedName>
</protein>
<evidence type="ECO:0000256" key="3">
    <source>
        <dbReference type="PROSITE-ProRule" id="PRU00023"/>
    </source>
</evidence>
<feature type="non-terminal residue" evidence="4">
    <location>
        <position position="126"/>
    </location>
</feature>
<dbReference type="Pfam" id="PF13606">
    <property type="entry name" value="Ank_3"/>
    <property type="match status" value="1"/>
</dbReference>
<dbReference type="OrthoDB" id="539213at2759"/>
<dbReference type="PANTHER" id="PTHR24171">
    <property type="entry name" value="ANKYRIN REPEAT DOMAIN-CONTAINING PROTEIN 39-RELATED"/>
    <property type="match status" value="1"/>
</dbReference>
<evidence type="ECO:0000313" key="4">
    <source>
        <dbReference type="EMBL" id="ORY17714.1"/>
    </source>
</evidence>
<comment type="caution">
    <text evidence="4">The sequence shown here is derived from an EMBL/GenBank/DDBJ whole genome shotgun (WGS) entry which is preliminary data.</text>
</comment>
<reference evidence="4 5" key="1">
    <citation type="submission" date="2016-08" db="EMBL/GenBank/DDBJ databases">
        <title>A Parts List for Fungal Cellulosomes Revealed by Comparative Genomics.</title>
        <authorList>
            <consortium name="DOE Joint Genome Institute"/>
            <person name="Haitjema C.H."/>
            <person name="Gilmore S.P."/>
            <person name="Henske J.K."/>
            <person name="Solomon K.V."/>
            <person name="De Groot R."/>
            <person name="Kuo A."/>
            <person name="Mondo S.J."/>
            <person name="Salamov A.A."/>
            <person name="Labutti K."/>
            <person name="Zhao Z."/>
            <person name="Chiniquy J."/>
            <person name="Barry K."/>
            <person name="Brewer H.M."/>
            <person name="Purvine S.O."/>
            <person name="Wright A.T."/>
            <person name="Boxma B."/>
            <person name="Van Alen T."/>
            <person name="Hackstein J.H."/>
            <person name="Baker S.E."/>
            <person name="Grigoriev I.V."/>
            <person name="O'Malley M.A."/>
        </authorList>
    </citation>
    <scope>NUCLEOTIDE SEQUENCE [LARGE SCALE GENOMIC DNA]</scope>
    <source>
        <strain evidence="4 5">G1</strain>
    </source>
</reference>
<organism evidence="4 5">
    <name type="scientific">Neocallimastix californiae</name>
    <dbReference type="NCBI Taxonomy" id="1754190"/>
    <lineage>
        <taxon>Eukaryota</taxon>
        <taxon>Fungi</taxon>
        <taxon>Fungi incertae sedis</taxon>
        <taxon>Chytridiomycota</taxon>
        <taxon>Chytridiomycota incertae sedis</taxon>
        <taxon>Neocallimastigomycetes</taxon>
        <taxon>Neocallimastigales</taxon>
        <taxon>Neocallimastigaceae</taxon>
        <taxon>Neocallimastix</taxon>
    </lineage>
</organism>
<dbReference type="PROSITE" id="PS50088">
    <property type="entry name" value="ANK_REPEAT"/>
    <property type="match status" value="3"/>
</dbReference>
<dbReference type="Gene3D" id="1.25.40.20">
    <property type="entry name" value="Ankyrin repeat-containing domain"/>
    <property type="match status" value="2"/>
</dbReference>
<dbReference type="PROSITE" id="PS50297">
    <property type="entry name" value="ANK_REP_REGION"/>
    <property type="match status" value="2"/>
</dbReference>
<dbReference type="EMBL" id="MCOG01000325">
    <property type="protein sequence ID" value="ORY17714.1"/>
    <property type="molecule type" value="Genomic_DNA"/>
</dbReference>
<dbReference type="Pfam" id="PF12796">
    <property type="entry name" value="Ank_2"/>
    <property type="match status" value="1"/>
</dbReference>
<evidence type="ECO:0000313" key="5">
    <source>
        <dbReference type="Proteomes" id="UP000193920"/>
    </source>
</evidence>
<keyword evidence="1" id="KW-0677">Repeat</keyword>
<name>A0A1Y2A5E4_9FUNG</name>
<dbReference type="InterPro" id="IPR036770">
    <property type="entry name" value="Ankyrin_rpt-contain_sf"/>
</dbReference>
<dbReference type="SUPFAM" id="SSF48403">
    <property type="entry name" value="Ankyrin repeat"/>
    <property type="match status" value="1"/>
</dbReference>